<dbReference type="InterPro" id="IPR013604">
    <property type="entry name" value="7TM_chemorcpt"/>
</dbReference>
<dbReference type="RefSeq" id="XP_041630452.1">
    <property type="nucleotide sequence ID" value="XM_041774518.1"/>
</dbReference>
<comment type="caution">
    <text evidence="6">Lacks conserved residue(s) required for the propagation of feature annotation.</text>
</comment>
<feature type="transmembrane region" description="Helical" evidence="6">
    <location>
        <begin position="83"/>
        <end position="102"/>
    </location>
</feature>
<evidence type="ECO:0000256" key="1">
    <source>
        <dbReference type="ARBA" id="ARBA00004651"/>
    </source>
</evidence>
<reference evidence="8" key="1">
    <citation type="submission" date="2025-08" db="UniProtKB">
        <authorList>
            <consortium name="RefSeq"/>
        </authorList>
    </citation>
    <scope>IDENTIFICATION</scope>
    <source>
        <strain evidence="8">14028-0561.14</strain>
        <tissue evidence="8">Whole fly</tissue>
    </source>
</reference>
<keyword evidence="6" id="KW-0807">Transducer</keyword>
<keyword evidence="3 6" id="KW-0812">Transmembrane</keyword>
<protein>
    <recommendedName>
        <fullName evidence="6">Gustatory receptor</fullName>
    </recommendedName>
</protein>
<organism evidence="7 8">
    <name type="scientific">Drosophila kikkawai</name>
    <name type="common">Fruit fly</name>
    <dbReference type="NCBI Taxonomy" id="30033"/>
    <lineage>
        <taxon>Eukaryota</taxon>
        <taxon>Metazoa</taxon>
        <taxon>Ecdysozoa</taxon>
        <taxon>Arthropoda</taxon>
        <taxon>Hexapoda</taxon>
        <taxon>Insecta</taxon>
        <taxon>Pterygota</taxon>
        <taxon>Neoptera</taxon>
        <taxon>Endopterygota</taxon>
        <taxon>Diptera</taxon>
        <taxon>Brachycera</taxon>
        <taxon>Muscomorpha</taxon>
        <taxon>Ephydroidea</taxon>
        <taxon>Drosophilidae</taxon>
        <taxon>Drosophila</taxon>
        <taxon>Sophophora</taxon>
    </lineage>
</organism>
<keyword evidence="2 6" id="KW-1003">Cell membrane</keyword>
<keyword evidence="6 8" id="KW-0675">Receptor</keyword>
<evidence type="ECO:0000256" key="5">
    <source>
        <dbReference type="ARBA" id="ARBA00023136"/>
    </source>
</evidence>
<sequence length="335" mass="39832">MFDFRKIGVSKICAGILHGFFIFAGYTGMVFFRFKKDQVVAINRSWWMEGISLILRFIPLGVHIYTYFMYIRRIEKFIEQMLHSLRLVLSIPCYLAMIYIQLFHGPKVVKLINQYLRIVREVRTLAVRKRIGFGGGREFFLIFLSLACQLQEIAFLLRLLRWVVNLNNMIKWTAYCVLVTSSNMILNISIIWYLSLGIIYKELNEYLHSEMGNQFEVLKDPRQRYQPLYKQLWLIVGKHILDLLLLTLSVQGAVDQFKAIRRLNLEVYPVSDLPEFHTMLEIFFTYLNLYKFRVRIWGLCDISNELFIIYISALITWMVFIAQYSMQMKNIEKET</sequence>
<comment type="subcellular location">
    <subcellularLocation>
        <location evidence="1 6">Cell membrane</location>
        <topology evidence="1 6">Multi-pass membrane protein</topology>
    </subcellularLocation>
</comment>
<gene>
    <name evidence="8" type="primary">Gr93d</name>
</gene>
<keyword evidence="7" id="KW-1185">Reference proteome</keyword>
<keyword evidence="5 6" id="KW-0472">Membrane</keyword>
<feature type="transmembrane region" description="Helical" evidence="6">
    <location>
        <begin position="172"/>
        <end position="194"/>
    </location>
</feature>
<evidence type="ECO:0000256" key="4">
    <source>
        <dbReference type="ARBA" id="ARBA00022989"/>
    </source>
</evidence>
<name>A0ABM3C4H7_DROKI</name>
<dbReference type="Proteomes" id="UP001652661">
    <property type="component" value="Chromosome 3R"/>
</dbReference>
<evidence type="ECO:0000313" key="7">
    <source>
        <dbReference type="Proteomes" id="UP001652661"/>
    </source>
</evidence>
<evidence type="ECO:0000256" key="3">
    <source>
        <dbReference type="ARBA" id="ARBA00022692"/>
    </source>
</evidence>
<evidence type="ECO:0000256" key="6">
    <source>
        <dbReference type="RuleBase" id="RU363108"/>
    </source>
</evidence>
<feature type="transmembrane region" description="Helical" evidence="6">
    <location>
        <begin position="307"/>
        <end position="326"/>
    </location>
</feature>
<dbReference type="GeneID" id="121501915"/>
<feature type="transmembrane region" description="Helical" evidence="6">
    <location>
        <begin position="12"/>
        <end position="34"/>
    </location>
</feature>
<feature type="transmembrane region" description="Helical" evidence="6">
    <location>
        <begin position="46"/>
        <end position="71"/>
    </location>
</feature>
<comment type="similarity">
    <text evidence="6">Belongs to the insect chemoreceptor superfamily. Gustatory receptor (GR) family.</text>
</comment>
<evidence type="ECO:0000313" key="8">
    <source>
        <dbReference type="RefSeq" id="XP_041630452.1"/>
    </source>
</evidence>
<evidence type="ECO:0000256" key="2">
    <source>
        <dbReference type="ARBA" id="ARBA00022475"/>
    </source>
</evidence>
<proteinExistence type="inferred from homology"/>
<accession>A0ABM3C4H7</accession>
<keyword evidence="4 6" id="KW-1133">Transmembrane helix</keyword>
<comment type="function">
    <text evidence="6">Gustatory receptor which mediates acceptance or avoidance behavior, depending on its substrates.</text>
</comment>
<feature type="transmembrane region" description="Helical" evidence="6">
    <location>
        <begin position="139"/>
        <end position="160"/>
    </location>
</feature>
<dbReference type="Pfam" id="PF08395">
    <property type="entry name" value="7tm_7"/>
    <property type="match status" value="2"/>
</dbReference>